<reference evidence="1" key="1">
    <citation type="submission" date="2017-04" db="EMBL/GenBank/DDBJ databases">
        <title>Unveiling RNA virosphere associated with marine microorganisms.</title>
        <authorList>
            <person name="Urayama S."/>
            <person name="Takaki Y."/>
            <person name="Nishi S."/>
            <person name="Yoshida Y."/>
            <person name="Deguchi S."/>
            <person name="Takai K."/>
            <person name="Nunoura T."/>
        </authorList>
    </citation>
    <scope>NUCLEOTIDE SEQUENCE</scope>
</reference>
<dbReference type="AlphaFoldDB" id="A0A2V0RLM8"/>
<proteinExistence type="predicted"/>
<dbReference type="EMBL" id="BDQC01000176">
    <property type="protein sequence ID" value="GBH22585.1"/>
    <property type="molecule type" value="Genomic_RNA"/>
</dbReference>
<dbReference type="EMBL" id="BDQD01000158">
    <property type="protein sequence ID" value="GBH22722.1"/>
    <property type="molecule type" value="Genomic_RNA"/>
</dbReference>
<organism evidence="1">
    <name type="scientific">viral metagenome</name>
    <dbReference type="NCBI Taxonomy" id="1070528"/>
    <lineage>
        <taxon>unclassified sequences</taxon>
        <taxon>metagenomes</taxon>
        <taxon>organismal metagenomes</taxon>
    </lineage>
</organism>
<protein>
    <submittedName>
        <fullName evidence="1">Uncharacterized protein</fullName>
    </submittedName>
</protein>
<sequence>MTVLEDTKRYAIDIAEASLNAFQKQARGTIQAPANAENVRLFTAKGGSAVTLASTTDSACVIFDPEATLRNGQLNVVVYERDAGVVTAVQSVNLGRPSEEFLSAGVLSSGLKVFNSSGVDVIGGTQSAAVLSSVPRDVSTMTSTDLSNFCPNHERDLASGVVSREDSTLTLALTSHYGTKMCLARQNTQGNLVQRVWDDGIGARRTTSGQSLGPSAVTVFDALTGTARSDAQIIAGLASDGSTSMAGTNLIDTANLDAANNPLTLATFSASFEGTFSFVGPNTGDTNFTMDMTALALDAAGVVITSLEMRDVKPITSGENFIIRASGSLTSATLPIHRVIFAVRDESTTLSNLDFSPADSSTKITAFEETSDLPARAVHATVLEGLNASATLNLGSFAVLTGVPDSTNVFISQSSSDDTVYDDNAVKLFLRSITKVMPRAFTIDGHSSFTRELTAMYGSEETTVAFQAMSFAKTADRVKKLAKIAKSAGRDMARVLAELEPMMDVAGASMSMLPGPAGMAGTAMASGANLSRRMRGM</sequence>
<evidence type="ECO:0000313" key="1">
    <source>
        <dbReference type="EMBL" id="GBH22722.1"/>
    </source>
</evidence>
<dbReference type="EMBL" id="BDQB01000271">
    <property type="protein sequence ID" value="GBH22409.1"/>
    <property type="molecule type" value="Genomic_RNA"/>
</dbReference>
<comment type="caution">
    <text evidence="1">The sequence shown here is derived from an EMBL/GenBank/DDBJ whole genome shotgun (WGS) entry which is preliminary data.</text>
</comment>
<accession>A0A2V0RLM8</accession>
<name>A0A2V0RLM8_9ZZZZ</name>